<dbReference type="AlphaFoldDB" id="A0A8H4IP28"/>
<evidence type="ECO:0000256" key="2">
    <source>
        <dbReference type="SAM" id="SignalP"/>
    </source>
</evidence>
<proteinExistence type="predicted"/>
<gene>
    <name evidence="4" type="ORF">GTA08_BOTSDO08020</name>
</gene>
<dbReference type="OrthoDB" id="10625725at2759"/>
<dbReference type="Pfam" id="PF00024">
    <property type="entry name" value="PAN_1"/>
    <property type="match status" value="1"/>
</dbReference>
<name>A0A8H4IP28_9PEZI</name>
<keyword evidence="2" id="KW-0732">Signal</keyword>
<sequence>MVQIIAILFYVVSLALAQSPRSTYTSEKCITSYGRGSSTSTISTIWNTTTVSGQAFARGTTTPVSTLTPPPVTSTSTSVITRTSFVTFSGSQGTETTTTTRTFTVSSIVSSVSTFTTVLSLNSTTTVTGTTTIPTRAGFTPVAAGVVAQGGVPSKRKRWQPKYPRFDWLDDLRMLAPGNGSHANRCRFHVSDDGGVDLFPPQAPTAVFCNKEVRIESTRIFWKTASVTTTITAEPSTRTATTTTTTTRTSSGGSTSVDATKTITASTTTTILTTTTFVSTVSSTITNTITVNAPAATVFAACAANNTVTRVNGNPILYGIQDLLAEVTAESATDCCETCQSTINCTTSAYYVDGGNCLLGNATGVEVNQFYTTSSDTDDIFAVSNGAGDPNGDFDWAGLVDGFGKRKH</sequence>
<evidence type="ECO:0000259" key="3">
    <source>
        <dbReference type="PROSITE" id="PS50948"/>
    </source>
</evidence>
<feature type="region of interest" description="Disordered" evidence="1">
    <location>
        <begin position="234"/>
        <end position="257"/>
    </location>
</feature>
<evidence type="ECO:0000256" key="1">
    <source>
        <dbReference type="SAM" id="MobiDB-lite"/>
    </source>
</evidence>
<organism evidence="4 5">
    <name type="scientific">Botryosphaeria dothidea</name>
    <dbReference type="NCBI Taxonomy" id="55169"/>
    <lineage>
        <taxon>Eukaryota</taxon>
        <taxon>Fungi</taxon>
        <taxon>Dikarya</taxon>
        <taxon>Ascomycota</taxon>
        <taxon>Pezizomycotina</taxon>
        <taxon>Dothideomycetes</taxon>
        <taxon>Dothideomycetes incertae sedis</taxon>
        <taxon>Botryosphaeriales</taxon>
        <taxon>Botryosphaeriaceae</taxon>
        <taxon>Botryosphaeria</taxon>
    </lineage>
</organism>
<reference evidence="4" key="1">
    <citation type="submission" date="2020-04" db="EMBL/GenBank/DDBJ databases">
        <title>Genome Assembly and Annotation of Botryosphaeria dothidea sdau 11-99, a Latent Pathogen of Apple Fruit Ring Rot in China.</title>
        <authorList>
            <person name="Yu C."/>
            <person name="Diao Y."/>
            <person name="Lu Q."/>
            <person name="Zhao J."/>
            <person name="Cui S."/>
            <person name="Peng C."/>
            <person name="He B."/>
            <person name="Liu H."/>
        </authorList>
    </citation>
    <scope>NUCLEOTIDE SEQUENCE [LARGE SCALE GENOMIC DNA]</scope>
    <source>
        <strain evidence="4">Sdau11-99</strain>
    </source>
</reference>
<feature type="chain" id="PRO_5034288371" description="Apple domain-containing protein" evidence="2">
    <location>
        <begin position="18"/>
        <end position="408"/>
    </location>
</feature>
<protein>
    <recommendedName>
        <fullName evidence="3">Apple domain-containing protein</fullName>
    </recommendedName>
</protein>
<keyword evidence="5" id="KW-1185">Reference proteome</keyword>
<accession>A0A8H4IP28</accession>
<dbReference type="Gene3D" id="3.50.4.10">
    <property type="entry name" value="Hepatocyte Growth Factor"/>
    <property type="match status" value="1"/>
</dbReference>
<evidence type="ECO:0000313" key="4">
    <source>
        <dbReference type="EMBL" id="KAF4304821.1"/>
    </source>
</evidence>
<dbReference type="PROSITE" id="PS50948">
    <property type="entry name" value="PAN"/>
    <property type="match status" value="1"/>
</dbReference>
<evidence type="ECO:0000313" key="5">
    <source>
        <dbReference type="Proteomes" id="UP000572817"/>
    </source>
</evidence>
<comment type="caution">
    <text evidence="4">The sequence shown here is derived from an EMBL/GenBank/DDBJ whole genome shotgun (WGS) entry which is preliminary data.</text>
</comment>
<feature type="domain" description="Apple" evidence="3">
    <location>
        <begin position="302"/>
        <end position="385"/>
    </location>
</feature>
<feature type="signal peptide" evidence="2">
    <location>
        <begin position="1"/>
        <end position="17"/>
    </location>
</feature>
<dbReference type="EMBL" id="WWBZ02000051">
    <property type="protein sequence ID" value="KAF4304821.1"/>
    <property type="molecule type" value="Genomic_DNA"/>
</dbReference>
<dbReference type="Proteomes" id="UP000572817">
    <property type="component" value="Unassembled WGS sequence"/>
</dbReference>
<dbReference type="InterPro" id="IPR003609">
    <property type="entry name" value="Pan_app"/>
</dbReference>